<reference evidence="1" key="1">
    <citation type="submission" date="2021-06" db="EMBL/GenBank/DDBJ databases">
        <authorList>
            <person name="Hodson N. C."/>
            <person name="Mongue J. A."/>
            <person name="Jaron S. K."/>
        </authorList>
    </citation>
    <scope>NUCLEOTIDE SEQUENCE</scope>
</reference>
<dbReference type="Proteomes" id="UP000708208">
    <property type="component" value="Unassembled WGS sequence"/>
</dbReference>
<sequence>MFLYFLPSSLCPHLNRSQNYLHLEILLLEKTDQCMQLTLAFRSWNCGSALQLTTKQLQILRPNYGDCDGNSEVERRLNIISTLSTTTVQFGEENNAIIIAKKALLKLEKNCALIQNPIRNQGPVEVMRFVDFGI</sequence>
<name>A0A8J2PCX3_9HEXA</name>
<evidence type="ECO:0000313" key="2">
    <source>
        <dbReference type="Proteomes" id="UP000708208"/>
    </source>
</evidence>
<dbReference type="EMBL" id="CAJVCH010256552">
    <property type="protein sequence ID" value="CAG7733802.1"/>
    <property type="molecule type" value="Genomic_DNA"/>
</dbReference>
<gene>
    <name evidence="1" type="ORF">AFUS01_LOCUS22225</name>
</gene>
<evidence type="ECO:0000313" key="1">
    <source>
        <dbReference type="EMBL" id="CAG7733802.1"/>
    </source>
</evidence>
<accession>A0A8J2PCX3</accession>
<comment type="caution">
    <text evidence="1">The sequence shown here is derived from an EMBL/GenBank/DDBJ whole genome shotgun (WGS) entry which is preliminary data.</text>
</comment>
<protein>
    <submittedName>
        <fullName evidence="1">Uncharacterized protein</fullName>
    </submittedName>
</protein>
<proteinExistence type="predicted"/>
<organism evidence="1 2">
    <name type="scientific">Allacma fusca</name>
    <dbReference type="NCBI Taxonomy" id="39272"/>
    <lineage>
        <taxon>Eukaryota</taxon>
        <taxon>Metazoa</taxon>
        <taxon>Ecdysozoa</taxon>
        <taxon>Arthropoda</taxon>
        <taxon>Hexapoda</taxon>
        <taxon>Collembola</taxon>
        <taxon>Symphypleona</taxon>
        <taxon>Sminthuridae</taxon>
        <taxon>Allacma</taxon>
    </lineage>
</organism>
<dbReference type="AlphaFoldDB" id="A0A8J2PCX3"/>
<keyword evidence="2" id="KW-1185">Reference proteome</keyword>